<organism evidence="9 10">
    <name type="scientific">Paracidobacterium acidisoli</name>
    <dbReference type="NCBI Taxonomy" id="2303751"/>
    <lineage>
        <taxon>Bacteria</taxon>
        <taxon>Pseudomonadati</taxon>
        <taxon>Acidobacteriota</taxon>
        <taxon>Terriglobia</taxon>
        <taxon>Terriglobales</taxon>
        <taxon>Acidobacteriaceae</taxon>
        <taxon>Paracidobacterium</taxon>
    </lineage>
</organism>
<gene>
    <name evidence="9" type="ORF">D0Y96_08070</name>
</gene>
<protein>
    <recommendedName>
        <fullName evidence="2 8">Carbonic anhydrase</fullName>
        <ecNumber evidence="2 8">4.2.1.1</ecNumber>
    </recommendedName>
    <alternativeName>
        <fullName evidence="8">Carbonate dehydratase</fullName>
    </alternativeName>
</protein>
<evidence type="ECO:0000256" key="1">
    <source>
        <dbReference type="ARBA" id="ARBA00006217"/>
    </source>
</evidence>
<dbReference type="RefSeq" id="WP_117298876.1">
    <property type="nucleotide sequence ID" value="NZ_QVQT02000003.1"/>
</dbReference>
<evidence type="ECO:0000313" key="9">
    <source>
        <dbReference type="EMBL" id="RFU16706.1"/>
    </source>
</evidence>
<comment type="cofactor">
    <cofactor evidence="7">
        <name>Zn(2+)</name>
        <dbReference type="ChEBI" id="CHEBI:29105"/>
    </cofactor>
    <text evidence="7">Binds 1 zinc ion per subunit.</text>
</comment>
<evidence type="ECO:0000256" key="3">
    <source>
        <dbReference type="ARBA" id="ARBA00022723"/>
    </source>
</evidence>
<evidence type="ECO:0000256" key="2">
    <source>
        <dbReference type="ARBA" id="ARBA00012925"/>
    </source>
</evidence>
<dbReference type="Pfam" id="PF00484">
    <property type="entry name" value="Pro_CA"/>
    <property type="match status" value="1"/>
</dbReference>
<evidence type="ECO:0000313" key="10">
    <source>
        <dbReference type="Proteomes" id="UP000264702"/>
    </source>
</evidence>
<dbReference type="InterPro" id="IPR015892">
    <property type="entry name" value="Carbonic_anhydrase_CS"/>
</dbReference>
<sequence length="218" mass="24565">MKRLLEGYAKFRREAFEPRKDHFHLLSEIQSPEVLFITCADSRIVPDLILQTEPGDLFICRVVGNVVPPAGELPGGVSSTIEYAVEVLKVRHVIVCGHSDCGAAKAALNRDSLQRLPLTEKWLRYIESAWNYLDPGVSRDDPKALHTALIHANVIAQMENLKTHPEIARGLTYGTIQVHGWYYDILTGTIEAWDQKARRFVPLEEFVLPEEAILAPRS</sequence>
<dbReference type="PANTHER" id="PTHR11002:SF76">
    <property type="entry name" value="CARBONIC ANHYDRASE"/>
    <property type="match status" value="1"/>
</dbReference>
<keyword evidence="10" id="KW-1185">Reference proteome</keyword>
<name>A0A372IP72_9BACT</name>
<evidence type="ECO:0000256" key="6">
    <source>
        <dbReference type="ARBA" id="ARBA00048348"/>
    </source>
</evidence>
<dbReference type="PROSITE" id="PS00704">
    <property type="entry name" value="PROK_CO2_ANHYDRASE_1"/>
    <property type="match status" value="1"/>
</dbReference>
<feature type="binding site" evidence="7">
    <location>
        <position position="41"/>
    </location>
    <ligand>
        <name>Zn(2+)</name>
        <dbReference type="ChEBI" id="CHEBI:29105"/>
    </ligand>
</feature>
<evidence type="ECO:0000256" key="4">
    <source>
        <dbReference type="ARBA" id="ARBA00022833"/>
    </source>
</evidence>
<feature type="binding site" evidence="7">
    <location>
        <position position="39"/>
    </location>
    <ligand>
        <name>Zn(2+)</name>
        <dbReference type="ChEBI" id="CHEBI:29105"/>
    </ligand>
</feature>
<comment type="similarity">
    <text evidence="1 8">Belongs to the beta-class carbonic anhydrase family.</text>
</comment>
<dbReference type="GO" id="GO:0008270">
    <property type="term" value="F:zinc ion binding"/>
    <property type="evidence" value="ECO:0007669"/>
    <property type="project" value="UniProtKB-UniRule"/>
</dbReference>
<comment type="function">
    <text evidence="8">Reversible hydration of carbon dioxide.</text>
</comment>
<feature type="binding site" evidence="7">
    <location>
        <position position="98"/>
    </location>
    <ligand>
        <name>Zn(2+)</name>
        <dbReference type="ChEBI" id="CHEBI:29105"/>
    </ligand>
</feature>
<comment type="catalytic activity">
    <reaction evidence="6 8">
        <text>hydrogencarbonate + H(+) = CO2 + H2O</text>
        <dbReference type="Rhea" id="RHEA:10748"/>
        <dbReference type="ChEBI" id="CHEBI:15377"/>
        <dbReference type="ChEBI" id="CHEBI:15378"/>
        <dbReference type="ChEBI" id="CHEBI:16526"/>
        <dbReference type="ChEBI" id="CHEBI:17544"/>
        <dbReference type="EC" id="4.2.1.1"/>
    </reaction>
</comment>
<keyword evidence="5 8" id="KW-0456">Lyase</keyword>
<dbReference type="CDD" id="cd00884">
    <property type="entry name" value="beta_CA_cladeB"/>
    <property type="match status" value="1"/>
</dbReference>
<dbReference type="SUPFAM" id="SSF53056">
    <property type="entry name" value="beta-carbonic anhydrase, cab"/>
    <property type="match status" value="1"/>
</dbReference>
<evidence type="ECO:0000256" key="7">
    <source>
        <dbReference type="PIRSR" id="PIRSR601765-1"/>
    </source>
</evidence>
<feature type="binding site" evidence="7">
    <location>
        <position position="101"/>
    </location>
    <ligand>
        <name>Zn(2+)</name>
        <dbReference type="ChEBI" id="CHEBI:29105"/>
    </ligand>
</feature>
<dbReference type="PANTHER" id="PTHR11002">
    <property type="entry name" value="CARBONIC ANHYDRASE"/>
    <property type="match status" value="1"/>
</dbReference>
<evidence type="ECO:0000256" key="8">
    <source>
        <dbReference type="RuleBase" id="RU003956"/>
    </source>
</evidence>
<comment type="caution">
    <text evidence="9">The sequence shown here is derived from an EMBL/GenBank/DDBJ whole genome shotgun (WGS) entry which is preliminary data.</text>
</comment>
<dbReference type="EMBL" id="QVQT01000003">
    <property type="protein sequence ID" value="RFU16706.1"/>
    <property type="molecule type" value="Genomic_DNA"/>
</dbReference>
<dbReference type="InterPro" id="IPR036874">
    <property type="entry name" value="Carbonic_anhydrase_sf"/>
</dbReference>
<keyword evidence="3 7" id="KW-0479">Metal-binding</keyword>
<keyword evidence="4 7" id="KW-0862">Zinc</keyword>
<dbReference type="EC" id="4.2.1.1" evidence="2 8"/>
<dbReference type="Proteomes" id="UP000264702">
    <property type="component" value="Unassembled WGS sequence"/>
</dbReference>
<dbReference type="InterPro" id="IPR001765">
    <property type="entry name" value="Carbonic_anhydrase"/>
</dbReference>
<dbReference type="PROSITE" id="PS00705">
    <property type="entry name" value="PROK_CO2_ANHYDRASE_2"/>
    <property type="match status" value="1"/>
</dbReference>
<dbReference type="GO" id="GO:0004089">
    <property type="term" value="F:carbonate dehydratase activity"/>
    <property type="evidence" value="ECO:0007669"/>
    <property type="project" value="UniProtKB-UniRule"/>
</dbReference>
<dbReference type="OrthoDB" id="9769739at2"/>
<dbReference type="InterPro" id="IPR045066">
    <property type="entry name" value="Beta_CA_cladeB"/>
</dbReference>
<dbReference type="SMART" id="SM00947">
    <property type="entry name" value="Pro_CA"/>
    <property type="match status" value="1"/>
</dbReference>
<evidence type="ECO:0000256" key="5">
    <source>
        <dbReference type="ARBA" id="ARBA00023239"/>
    </source>
</evidence>
<dbReference type="AlphaFoldDB" id="A0A372IP72"/>
<dbReference type="GO" id="GO:0015976">
    <property type="term" value="P:carbon utilization"/>
    <property type="evidence" value="ECO:0007669"/>
    <property type="project" value="InterPro"/>
</dbReference>
<reference evidence="9 10" key="1">
    <citation type="submission" date="2018-08" db="EMBL/GenBank/DDBJ databases">
        <title>Acidipila sp. 4G-K13, an acidobacterium isolated from forest soil.</title>
        <authorList>
            <person name="Gao Z.-H."/>
            <person name="Qiu L.-H."/>
        </authorList>
    </citation>
    <scope>NUCLEOTIDE SEQUENCE [LARGE SCALE GENOMIC DNA]</scope>
    <source>
        <strain evidence="9 10">4G-K13</strain>
    </source>
</reference>
<proteinExistence type="inferred from homology"/>
<accession>A0A372IP72</accession>
<dbReference type="Gene3D" id="3.40.1050.10">
    <property type="entry name" value="Carbonic anhydrase"/>
    <property type="match status" value="1"/>
</dbReference>